<sequence>MGVHRHQAQARIRLGTPLVSFHHASNDPFCTTIPSLTDTRSVPPLSPGVRQDRAGGPGLTTRALPEGRYGTGGRPPARWRRRLFAAVALVAGGIVAWVAYVNLGPAPISAERVSFAAQPGNAMSVTINVTRDDPSKPGVCIVRLRDNSGAESGRKEVYIPAGDNHSRQTTVVQSIDRPVTADVFGCSYEVPTYLSSS</sequence>
<reference evidence="3 4" key="1">
    <citation type="submission" date="2019-06" db="EMBL/GenBank/DDBJ databases">
        <title>Amycolatopsis alkalitolerans sp. nov., isolated from Gastrodia elata Blume.</title>
        <authorList>
            <person name="Narsing Rao M.P."/>
            <person name="Li W.J."/>
        </authorList>
    </citation>
    <scope>NUCLEOTIDE SEQUENCE [LARGE SCALE GENOMIC DNA]</scope>
    <source>
        <strain evidence="3 4">SYSUP0005</strain>
    </source>
</reference>
<dbReference type="AlphaFoldDB" id="A0A5C4M911"/>
<evidence type="ECO:0000313" key="3">
    <source>
        <dbReference type="EMBL" id="TNC29606.1"/>
    </source>
</evidence>
<name>A0A5C4M911_9PSEU</name>
<dbReference type="InterPro" id="IPR025443">
    <property type="entry name" value="DUF4307"/>
</dbReference>
<keyword evidence="2" id="KW-1133">Transmembrane helix</keyword>
<feature type="transmembrane region" description="Helical" evidence="2">
    <location>
        <begin position="83"/>
        <end position="103"/>
    </location>
</feature>
<gene>
    <name evidence="3" type="ORF">FG385_01175</name>
</gene>
<dbReference type="OrthoDB" id="4425882at2"/>
<proteinExistence type="predicted"/>
<evidence type="ECO:0000256" key="1">
    <source>
        <dbReference type="SAM" id="MobiDB-lite"/>
    </source>
</evidence>
<keyword evidence="2" id="KW-0472">Membrane</keyword>
<evidence type="ECO:0000313" key="4">
    <source>
        <dbReference type="Proteomes" id="UP000305546"/>
    </source>
</evidence>
<organism evidence="3 4">
    <name type="scientific">Amycolatopsis alkalitolerans</name>
    <dbReference type="NCBI Taxonomy" id="2547244"/>
    <lineage>
        <taxon>Bacteria</taxon>
        <taxon>Bacillati</taxon>
        <taxon>Actinomycetota</taxon>
        <taxon>Actinomycetes</taxon>
        <taxon>Pseudonocardiales</taxon>
        <taxon>Pseudonocardiaceae</taxon>
        <taxon>Amycolatopsis</taxon>
    </lineage>
</organism>
<dbReference type="Proteomes" id="UP000305546">
    <property type="component" value="Unassembled WGS sequence"/>
</dbReference>
<protein>
    <submittedName>
        <fullName evidence="3">DUF4307 domain-containing protein</fullName>
    </submittedName>
</protein>
<feature type="region of interest" description="Disordered" evidence="1">
    <location>
        <begin position="40"/>
        <end position="74"/>
    </location>
</feature>
<dbReference type="Pfam" id="PF14155">
    <property type="entry name" value="DUF4307"/>
    <property type="match status" value="1"/>
</dbReference>
<keyword evidence="2" id="KW-0812">Transmembrane</keyword>
<comment type="caution">
    <text evidence="3">The sequence shown here is derived from an EMBL/GenBank/DDBJ whole genome shotgun (WGS) entry which is preliminary data.</text>
</comment>
<accession>A0A5C4M911</accession>
<dbReference type="EMBL" id="VDFW01000001">
    <property type="protein sequence ID" value="TNC29606.1"/>
    <property type="molecule type" value="Genomic_DNA"/>
</dbReference>
<evidence type="ECO:0000256" key="2">
    <source>
        <dbReference type="SAM" id="Phobius"/>
    </source>
</evidence>
<keyword evidence="4" id="KW-1185">Reference proteome</keyword>